<gene>
    <name evidence="2" type="ORF">H9705_07130</name>
</gene>
<name>A0A9D2SNN0_9FIRM</name>
<dbReference type="AlphaFoldDB" id="A0A9D2SNN0"/>
<reference evidence="2" key="2">
    <citation type="submission" date="2021-04" db="EMBL/GenBank/DDBJ databases">
        <authorList>
            <person name="Gilroy R."/>
        </authorList>
    </citation>
    <scope>NUCLEOTIDE SEQUENCE</scope>
    <source>
        <strain evidence="2">CHK185-5351</strain>
    </source>
</reference>
<feature type="transmembrane region" description="Helical" evidence="1">
    <location>
        <begin position="334"/>
        <end position="355"/>
    </location>
</feature>
<keyword evidence="1" id="KW-1133">Transmembrane helix</keyword>
<sequence length="827" mass="92073">MKKILKNRKIYWTALLCMLLLLGRFPAAVYGYERMPAAGRSGNTLMPGQFEIIVEYGWKGMSRGSSEVPAAVTVVNNGSEFHGTLKLCIPMTSDAVGDVPSRFLEQLFVGVRSAVSERSQTYTYELPVDLPKNGTVRKELTVALIDYNATTVIVSLEDQSGTKVYEKKESISTENLFRNEVTVGVLETEEQYASGISGTEVGNQGYVIRAVSIRPEDLTAAMAEAGAPDVLILLDYSRGALEENQLRNLERWEAGGGVAIDFENMFSDIGEEAGEAGAVLKQIFRENPEKILQLLLTEEVVSNLISVRSDSYIESFDNAFLLEEKAIRKQPSSILFLVLIAGYAVLAGPALYLLLKKKHKRYYLWTGICSLSVVFVLLICVLGHATSMGAPVIVYRNVLSQSGSVLEETLDFEVQAPYNDGYTIYLDSAYRMTPGSSQNVYSAETQGTAAEGFEQIRLFYGEGKNKITISNQPSFALNAFTLFRENTMDTDGLVSDLVWEDKKVSGTISNQTAYTLKDCVLMLPGHMAYVGDLKAGETLEVSGLETTSVRGGDEWLRLQFGEGNRTRDFASQLNLGSLNRVADSILLAEVTDKEETFQLYSGYETCGTVLYKANASVTCLNADGVLSCPYAQQYYSTDQDAFSYSKYPDSLIMDGQELEVTYFLNAVYEEAHLWERCFAMLLQEIFVDPEIVKNMESEMISSNLEYIRTMMEDPEGVLSLQKDLIVDVRFEQPEVLMEDWAAFDGKIEVYNYGTGAYEELENWELTDSSVEKGIPSPYLRNGNQLKIRYSLSEENLSSEYYQKMRSYQMPDLIVTAVGADNHGNLQG</sequence>
<evidence type="ECO:0000313" key="2">
    <source>
        <dbReference type="EMBL" id="HJC15583.1"/>
    </source>
</evidence>
<organism evidence="2 3">
    <name type="scientific">Candidatus Fusicatenibacter intestinigallinarum</name>
    <dbReference type="NCBI Taxonomy" id="2838598"/>
    <lineage>
        <taxon>Bacteria</taxon>
        <taxon>Bacillati</taxon>
        <taxon>Bacillota</taxon>
        <taxon>Clostridia</taxon>
        <taxon>Lachnospirales</taxon>
        <taxon>Lachnospiraceae</taxon>
        <taxon>Fusicatenibacter</taxon>
    </lineage>
</organism>
<feature type="transmembrane region" description="Helical" evidence="1">
    <location>
        <begin position="362"/>
        <end position="385"/>
    </location>
</feature>
<protein>
    <submittedName>
        <fullName evidence="2">Uncharacterized protein</fullName>
    </submittedName>
</protein>
<reference evidence="2" key="1">
    <citation type="journal article" date="2021" name="PeerJ">
        <title>Extensive microbial diversity within the chicken gut microbiome revealed by metagenomics and culture.</title>
        <authorList>
            <person name="Gilroy R."/>
            <person name="Ravi A."/>
            <person name="Getino M."/>
            <person name="Pursley I."/>
            <person name="Horton D.L."/>
            <person name="Alikhan N.F."/>
            <person name="Baker D."/>
            <person name="Gharbi K."/>
            <person name="Hall N."/>
            <person name="Watson M."/>
            <person name="Adriaenssens E.M."/>
            <person name="Foster-Nyarko E."/>
            <person name="Jarju S."/>
            <person name="Secka A."/>
            <person name="Antonio M."/>
            <person name="Oren A."/>
            <person name="Chaudhuri R.R."/>
            <person name="La Ragione R."/>
            <person name="Hildebrand F."/>
            <person name="Pallen M.J."/>
        </authorList>
    </citation>
    <scope>NUCLEOTIDE SEQUENCE</scope>
    <source>
        <strain evidence="2">CHK185-5351</strain>
    </source>
</reference>
<dbReference type="Proteomes" id="UP000823849">
    <property type="component" value="Unassembled WGS sequence"/>
</dbReference>
<proteinExistence type="predicted"/>
<accession>A0A9D2SNN0</accession>
<dbReference type="EMBL" id="DWWU01000030">
    <property type="protein sequence ID" value="HJC15583.1"/>
    <property type="molecule type" value="Genomic_DNA"/>
</dbReference>
<keyword evidence="1" id="KW-0472">Membrane</keyword>
<evidence type="ECO:0000256" key="1">
    <source>
        <dbReference type="SAM" id="Phobius"/>
    </source>
</evidence>
<keyword evidence="1" id="KW-0812">Transmembrane</keyword>
<evidence type="ECO:0000313" key="3">
    <source>
        <dbReference type="Proteomes" id="UP000823849"/>
    </source>
</evidence>
<comment type="caution">
    <text evidence="2">The sequence shown here is derived from an EMBL/GenBank/DDBJ whole genome shotgun (WGS) entry which is preliminary data.</text>
</comment>